<gene>
    <name evidence="1" type="ORF">E2C01_047036</name>
</gene>
<name>A0A5B7FZC1_PORTR</name>
<accession>A0A5B7FZC1</accession>
<reference evidence="1 2" key="1">
    <citation type="submission" date="2019-05" db="EMBL/GenBank/DDBJ databases">
        <title>Another draft genome of Portunus trituberculatus and its Hox gene families provides insights of decapod evolution.</title>
        <authorList>
            <person name="Jeong J.-H."/>
            <person name="Song I."/>
            <person name="Kim S."/>
            <person name="Choi T."/>
            <person name="Kim D."/>
            <person name="Ryu S."/>
            <person name="Kim W."/>
        </authorList>
    </citation>
    <scope>NUCLEOTIDE SEQUENCE [LARGE SCALE GENOMIC DNA]</scope>
    <source>
        <tissue evidence="1">Muscle</tissue>
    </source>
</reference>
<evidence type="ECO:0000313" key="1">
    <source>
        <dbReference type="EMBL" id="MPC53150.1"/>
    </source>
</evidence>
<protein>
    <submittedName>
        <fullName evidence="1">Uncharacterized protein</fullName>
    </submittedName>
</protein>
<dbReference type="AlphaFoldDB" id="A0A5B7FZC1"/>
<dbReference type="EMBL" id="VSRR010011414">
    <property type="protein sequence ID" value="MPC53150.1"/>
    <property type="molecule type" value="Genomic_DNA"/>
</dbReference>
<sequence>MDVLVFAEIAMLQWLRKRRRRRRQRIWVHSINFRRLEFGSFGHLFPDLVNNPESI</sequence>
<proteinExistence type="predicted"/>
<comment type="caution">
    <text evidence="1">The sequence shown here is derived from an EMBL/GenBank/DDBJ whole genome shotgun (WGS) entry which is preliminary data.</text>
</comment>
<organism evidence="1 2">
    <name type="scientific">Portunus trituberculatus</name>
    <name type="common">Swimming crab</name>
    <name type="synonym">Neptunus trituberculatus</name>
    <dbReference type="NCBI Taxonomy" id="210409"/>
    <lineage>
        <taxon>Eukaryota</taxon>
        <taxon>Metazoa</taxon>
        <taxon>Ecdysozoa</taxon>
        <taxon>Arthropoda</taxon>
        <taxon>Crustacea</taxon>
        <taxon>Multicrustacea</taxon>
        <taxon>Malacostraca</taxon>
        <taxon>Eumalacostraca</taxon>
        <taxon>Eucarida</taxon>
        <taxon>Decapoda</taxon>
        <taxon>Pleocyemata</taxon>
        <taxon>Brachyura</taxon>
        <taxon>Eubrachyura</taxon>
        <taxon>Portunoidea</taxon>
        <taxon>Portunidae</taxon>
        <taxon>Portuninae</taxon>
        <taxon>Portunus</taxon>
    </lineage>
</organism>
<dbReference type="Proteomes" id="UP000324222">
    <property type="component" value="Unassembled WGS sequence"/>
</dbReference>
<keyword evidence="2" id="KW-1185">Reference proteome</keyword>
<evidence type="ECO:0000313" key="2">
    <source>
        <dbReference type="Proteomes" id="UP000324222"/>
    </source>
</evidence>